<evidence type="ECO:0000313" key="2">
    <source>
        <dbReference type="EMBL" id="PRX92246.1"/>
    </source>
</evidence>
<dbReference type="RefSeq" id="WP_106252315.1">
    <property type="nucleotide sequence ID" value="NZ_PVZC01000010.1"/>
</dbReference>
<dbReference type="Pfam" id="PF16670">
    <property type="entry name" value="PI-PLC-C1"/>
    <property type="match status" value="1"/>
</dbReference>
<feature type="signal peptide" evidence="1">
    <location>
        <begin position="1"/>
        <end position="29"/>
    </location>
</feature>
<dbReference type="Proteomes" id="UP000237846">
    <property type="component" value="Unassembled WGS sequence"/>
</dbReference>
<feature type="chain" id="PRO_5015600173" evidence="1">
    <location>
        <begin position="30"/>
        <end position="337"/>
    </location>
</feature>
<comment type="caution">
    <text evidence="2">The sequence shown here is derived from an EMBL/GenBank/DDBJ whole genome shotgun (WGS) entry which is preliminary data.</text>
</comment>
<accession>A0A2T0PU48</accession>
<proteinExistence type="predicted"/>
<organism evidence="2 3">
    <name type="scientific">Allonocardiopsis opalescens</name>
    <dbReference type="NCBI Taxonomy" id="1144618"/>
    <lineage>
        <taxon>Bacteria</taxon>
        <taxon>Bacillati</taxon>
        <taxon>Actinomycetota</taxon>
        <taxon>Actinomycetes</taxon>
        <taxon>Streptosporangiales</taxon>
        <taxon>Allonocardiopsis</taxon>
    </lineage>
</organism>
<keyword evidence="1" id="KW-0732">Signal</keyword>
<evidence type="ECO:0000256" key="1">
    <source>
        <dbReference type="SAM" id="SignalP"/>
    </source>
</evidence>
<gene>
    <name evidence="2" type="ORF">CLV72_1106</name>
</gene>
<dbReference type="CDD" id="cd08589">
    <property type="entry name" value="PI-PLCc_SaPLC1_like"/>
    <property type="match status" value="1"/>
</dbReference>
<dbReference type="InterPro" id="IPR032075">
    <property type="entry name" value="PI-PLC-C1"/>
</dbReference>
<dbReference type="Gene3D" id="3.20.20.190">
    <property type="entry name" value="Phosphatidylinositol (PI) phosphodiesterase"/>
    <property type="match status" value="1"/>
</dbReference>
<evidence type="ECO:0000313" key="3">
    <source>
        <dbReference type="Proteomes" id="UP000237846"/>
    </source>
</evidence>
<protein>
    <submittedName>
        <fullName evidence="2">Calcium-dependent phosphoinositide phospholipase C</fullName>
    </submittedName>
</protein>
<keyword evidence="3" id="KW-1185">Reference proteome</keyword>
<sequence length="337" mass="35526">MPRPLPATAAALAGAAALTLATAAVPAQAAAASMAQTTTVGVHNAYEQATFGHFADALDSGAALLEIDVWTHGLTGRWRVSHDLNFANDNNCSGEGLYGPRDQDLGACLRNVREWHDANPGHRPIVLKVEFKNGFDNSRGMGPDEFDALVRDTLGDALLRPAEVAGGHPNLDAAVRAGAWPDREALRGRVLIEIIPGTFERGNPFDSYWTDEEYGDHLVARAAAGDLGSATSFPAVLGAAAGDPRTRLPESVRPWFVVFDGDAAAYLGGIDTDWYRDNGYLLIMTGAASVAPAIPGAQPDPATATERVRLLAAAGASIVTADWTGPREVLELVEPRG</sequence>
<dbReference type="SUPFAM" id="SSF51695">
    <property type="entry name" value="PLC-like phosphodiesterases"/>
    <property type="match status" value="1"/>
</dbReference>
<dbReference type="GO" id="GO:0006629">
    <property type="term" value="P:lipid metabolic process"/>
    <property type="evidence" value="ECO:0007669"/>
    <property type="project" value="InterPro"/>
</dbReference>
<reference evidence="2 3" key="1">
    <citation type="submission" date="2018-03" db="EMBL/GenBank/DDBJ databases">
        <title>Genomic Encyclopedia of Archaeal and Bacterial Type Strains, Phase II (KMG-II): from individual species to whole genera.</title>
        <authorList>
            <person name="Goeker M."/>
        </authorList>
    </citation>
    <scope>NUCLEOTIDE SEQUENCE [LARGE SCALE GENOMIC DNA]</scope>
    <source>
        <strain evidence="2 3">DSM 45601</strain>
    </source>
</reference>
<dbReference type="EMBL" id="PVZC01000010">
    <property type="protein sequence ID" value="PRX92246.1"/>
    <property type="molecule type" value="Genomic_DNA"/>
</dbReference>
<dbReference type="InterPro" id="IPR017946">
    <property type="entry name" value="PLC-like_Pdiesterase_TIM-brl"/>
</dbReference>
<dbReference type="OrthoDB" id="195526at2"/>
<dbReference type="AlphaFoldDB" id="A0A2T0PU48"/>
<dbReference type="GO" id="GO:0008081">
    <property type="term" value="F:phosphoric diester hydrolase activity"/>
    <property type="evidence" value="ECO:0007669"/>
    <property type="project" value="InterPro"/>
</dbReference>
<name>A0A2T0PU48_9ACTN</name>